<evidence type="ECO:0000313" key="3">
    <source>
        <dbReference type="Proteomes" id="UP000886876"/>
    </source>
</evidence>
<comment type="caution">
    <text evidence="2">The sequence shown here is derived from an EMBL/GenBank/DDBJ whole genome shotgun (WGS) entry which is preliminary data.</text>
</comment>
<evidence type="ECO:0008006" key="4">
    <source>
        <dbReference type="Google" id="ProtNLM"/>
    </source>
</evidence>
<feature type="transmembrane region" description="Helical" evidence="1">
    <location>
        <begin position="21"/>
        <end position="48"/>
    </location>
</feature>
<keyword evidence="1" id="KW-0472">Membrane</keyword>
<dbReference type="AlphaFoldDB" id="A0A9D1G524"/>
<sequence length="100" mass="10713">MYEHDDRNGQLPGQNEAVISLVLGIIAVILWFFGYSSIISIVLAIVGLVYASKSKQLGYNGPMRTAGFVLSLVALIGGALIFVACIACIGIFSLSRPMMF</sequence>
<protein>
    <recommendedName>
        <fullName evidence="4">DUF4190 domain-containing protein</fullName>
    </recommendedName>
</protein>
<proteinExistence type="predicted"/>
<reference evidence="2" key="1">
    <citation type="submission" date="2020-10" db="EMBL/GenBank/DDBJ databases">
        <authorList>
            <person name="Gilroy R."/>
        </authorList>
    </citation>
    <scope>NUCLEOTIDE SEQUENCE</scope>
    <source>
        <strain evidence="2">ChiHecec3B27-6122</strain>
    </source>
</reference>
<gene>
    <name evidence="2" type="ORF">IAD42_06670</name>
</gene>
<evidence type="ECO:0000256" key="1">
    <source>
        <dbReference type="SAM" id="Phobius"/>
    </source>
</evidence>
<accession>A0A9D1G524</accession>
<feature type="transmembrane region" description="Helical" evidence="1">
    <location>
        <begin position="68"/>
        <end position="94"/>
    </location>
</feature>
<keyword evidence="1" id="KW-0812">Transmembrane</keyword>
<dbReference type="Proteomes" id="UP000886876">
    <property type="component" value="Unassembled WGS sequence"/>
</dbReference>
<keyword evidence="1" id="KW-1133">Transmembrane helix</keyword>
<dbReference type="EMBL" id="DVJS01000168">
    <property type="protein sequence ID" value="HIS97640.1"/>
    <property type="molecule type" value="Genomic_DNA"/>
</dbReference>
<evidence type="ECO:0000313" key="2">
    <source>
        <dbReference type="EMBL" id="HIS97640.1"/>
    </source>
</evidence>
<reference evidence="2" key="2">
    <citation type="journal article" date="2021" name="PeerJ">
        <title>Extensive microbial diversity within the chicken gut microbiome revealed by metagenomics and culture.</title>
        <authorList>
            <person name="Gilroy R."/>
            <person name="Ravi A."/>
            <person name="Getino M."/>
            <person name="Pursley I."/>
            <person name="Horton D.L."/>
            <person name="Alikhan N.F."/>
            <person name="Baker D."/>
            <person name="Gharbi K."/>
            <person name="Hall N."/>
            <person name="Watson M."/>
            <person name="Adriaenssens E.M."/>
            <person name="Foster-Nyarko E."/>
            <person name="Jarju S."/>
            <person name="Secka A."/>
            <person name="Antonio M."/>
            <person name="Oren A."/>
            <person name="Chaudhuri R.R."/>
            <person name="La Ragione R."/>
            <person name="Hildebrand F."/>
            <person name="Pallen M.J."/>
        </authorList>
    </citation>
    <scope>NUCLEOTIDE SEQUENCE</scope>
    <source>
        <strain evidence="2">ChiHecec3B27-6122</strain>
    </source>
</reference>
<organism evidence="2 3">
    <name type="scientific">Candidatus Scatomorpha pullistercoris</name>
    <dbReference type="NCBI Taxonomy" id="2840929"/>
    <lineage>
        <taxon>Bacteria</taxon>
        <taxon>Bacillati</taxon>
        <taxon>Bacillota</taxon>
        <taxon>Clostridia</taxon>
        <taxon>Eubacteriales</taxon>
        <taxon>Candidatus Scatomorpha</taxon>
    </lineage>
</organism>
<name>A0A9D1G524_9FIRM</name>